<evidence type="ECO:0000313" key="1">
    <source>
        <dbReference type="EMBL" id="JAE10312.1"/>
    </source>
</evidence>
<sequence>MTQKSNNKLHTGELPMVLAINAQTTNIVILPLVV</sequence>
<name>A0A0A9FD72_ARUDO</name>
<reference evidence="1" key="2">
    <citation type="journal article" date="2015" name="Data Brief">
        <title>Shoot transcriptome of the giant reed, Arundo donax.</title>
        <authorList>
            <person name="Barrero R.A."/>
            <person name="Guerrero F.D."/>
            <person name="Moolhuijzen P."/>
            <person name="Goolsby J.A."/>
            <person name="Tidwell J."/>
            <person name="Bellgard S.E."/>
            <person name="Bellgard M.I."/>
        </authorList>
    </citation>
    <scope>NUCLEOTIDE SEQUENCE</scope>
    <source>
        <tissue evidence="1">Shoot tissue taken approximately 20 cm above the soil surface</tissue>
    </source>
</reference>
<organism evidence="1">
    <name type="scientific">Arundo donax</name>
    <name type="common">Giant reed</name>
    <name type="synonym">Donax arundinaceus</name>
    <dbReference type="NCBI Taxonomy" id="35708"/>
    <lineage>
        <taxon>Eukaryota</taxon>
        <taxon>Viridiplantae</taxon>
        <taxon>Streptophyta</taxon>
        <taxon>Embryophyta</taxon>
        <taxon>Tracheophyta</taxon>
        <taxon>Spermatophyta</taxon>
        <taxon>Magnoliopsida</taxon>
        <taxon>Liliopsida</taxon>
        <taxon>Poales</taxon>
        <taxon>Poaceae</taxon>
        <taxon>PACMAD clade</taxon>
        <taxon>Arundinoideae</taxon>
        <taxon>Arundineae</taxon>
        <taxon>Arundo</taxon>
    </lineage>
</organism>
<protein>
    <submittedName>
        <fullName evidence="1">Uncharacterized protein</fullName>
    </submittedName>
</protein>
<dbReference type="EMBL" id="GBRH01187584">
    <property type="protein sequence ID" value="JAE10312.1"/>
    <property type="molecule type" value="Transcribed_RNA"/>
</dbReference>
<dbReference type="AlphaFoldDB" id="A0A0A9FD72"/>
<proteinExistence type="predicted"/>
<accession>A0A0A9FD72</accession>
<reference evidence="1" key="1">
    <citation type="submission" date="2014-09" db="EMBL/GenBank/DDBJ databases">
        <authorList>
            <person name="Magalhaes I.L.F."/>
            <person name="Oliveira U."/>
            <person name="Santos F.R."/>
            <person name="Vidigal T.H.D.A."/>
            <person name="Brescovit A.D."/>
            <person name="Santos A.J."/>
        </authorList>
    </citation>
    <scope>NUCLEOTIDE SEQUENCE</scope>
    <source>
        <tissue evidence="1">Shoot tissue taken approximately 20 cm above the soil surface</tissue>
    </source>
</reference>